<dbReference type="EMBL" id="BTSX01000006">
    <property type="protein sequence ID" value="GMT03820.1"/>
    <property type="molecule type" value="Genomic_DNA"/>
</dbReference>
<evidence type="ECO:0000256" key="1">
    <source>
        <dbReference type="ARBA" id="ARBA00008390"/>
    </source>
</evidence>
<dbReference type="PANTHER" id="PTHR22725:SF9">
    <property type="entry name" value="FATTY ACID-BINDING PROTEIN HOMOLOG 3"/>
    <property type="match status" value="1"/>
</dbReference>
<comment type="similarity">
    <text evidence="1">Belongs to the calycin superfamily. Fatty-acid binding protein (FABP) family.</text>
</comment>
<feature type="non-terminal residue" evidence="4">
    <location>
        <position position="1"/>
    </location>
</feature>
<evidence type="ECO:0000256" key="2">
    <source>
        <dbReference type="ARBA" id="ARBA00022448"/>
    </source>
</evidence>
<dbReference type="InterPro" id="IPR010221">
    <property type="entry name" value="VCBS_dom"/>
</dbReference>
<keyword evidence="5" id="KW-1185">Reference proteome</keyword>
<evidence type="ECO:0000256" key="3">
    <source>
        <dbReference type="ARBA" id="ARBA00023121"/>
    </source>
</evidence>
<evidence type="ECO:0000313" key="4">
    <source>
        <dbReference type="EMBL" id="GMT03820.1"/>
    </source>
</evidence>
<proteinExistence type="inferred from homology"/>
<reference evidence="4" key="1">
    <citation type="submission" date="2023-10" db="EMBL/GenBank/DDBJ databases">
        <title>Genome assembly of Pristionchus species.</title>
        <authorList>
            <person name="Yoshida K."/>
            <person name="Sommer R.J."/>
        </authorList>
    </citation>
    <scope>NUCLEOTIDE SEQUENCE</scope>
    <source>
        <strain evidence="4">RS0144</strain>
    </source>
</reference>
<keyword evidence="3" id="KW-0446">Lipid-binding</keyword>
<dbReference type="PANTHER" id="PTHR22725">
    <property type="entry name" value="FATTY ACID-BINDING PROTEIN HOMOLOG 1-RELATED-RELATED"/>
    <property type="match status" value="1"/>
</dbReference>
<sequence>RSRMAVPDSYFGSWTSDGHEKFDEYLAQKDIPWLIRKAILIAGHSVTIANLGNGRYRAEHAMMSRSAKYEFSLNEEFEITGMDGIQHKITVTMEGSSLVEWHTLLDKPNQPVDKQVYSVEGGKLVQTLGDGNLSCKRFFKKKN</sequence>
<evidence type="ECO:0008006" key="6">
    <source>
        <dbReference type="Google" id="ProtNLM"/>
    </source>
</evidence>
<dbReference type="SUPFAM" id="SSF50814">
    <property type="entry name" value="Lipocalins"/>
    <property type="match status" value="1"/>
</dbReference>
<dbReference type="Gene3D" id="2.40.128.20">
    <property type="match status" value="1"/>
</dbReference>
<comment type="caution">
    <text evidence="4">The sequence shown here is derived from an EMBL/GenBank/DDBJ whole genome shotgun (WGS) entry which is preliminary data.</text>
</comment>
<dbReference type="PRINTS" id="PR00178">
    <property type="entry name" value="FATTYACIDBP"/>
</dbReference>
<protein>
    <recommendedName>
        <fullName evidence="6">Lipocalin/cytosolic fatty-acid binding domain-containing protein</fullName>
    </recommendedName>
</protein>
<gene>
    <name evidence="4" type="ORF">PENTCL1PPCAC_25994</name>
</gene>
<name>A0AAV5UBW5_9BILA</name>
<evidence type="ECO:0000313" key="5">
    <source>
        <dbReference type="Proteomes" id="UP001432027"/>
    </source>
</evidence>
<organism evidence="4 5">
    <name type="scientific">Pristionchus entomophagus</name>
    <dbReference type="NCBI Taxonomy" id="358040"/>
    <lineage>
        <taxon>Eukaryota</taxon>
        <taxon>Metazoa</taxon>
        <taxon>Ecdysozoa</taxon>
        <taxon>Nematoda</taxon>
        <taxon>Chromadorea</taxon>
        <taxon>Rhabditida</taxon>
        <taxon>Rhabditina</taxon>
        <taxon>Diplogasteromorpha</taxon>
        <taxon>Diplogasteroidea</taxon>
        <taxon>Neodiplogasteridae</taxon>
        <taxon>Pristionchus</taxon>
    </lineage>
</organism>
<dbReference type="NCBIfam" id="TIGR01965">
    <property type="entry name" value="VCBS_repeat"/>
    <property type="match status" value="1"/>
</dbReference>
<dbReference type="AlphaFoldDB" id="A0AAV5UBW5"/>
<keyword evidence="2" id="KW-0813">Transport</keyword>
<dbReference type="CDD" id="cd00742">
    <property type="entry name" value="FABP"/>
    <property type="match status" value="1"/>
</dbReference>
<dbReference type="Proteomes" id="UP001432027">
    <property type="component" value="Unassembled WGS sequence"/>
</dbReference>
<accession>A0AAV5UBW5</accession>
<dbReference type="InterPro" id="IPR000463">
    <property type="entry name" value="Fatty_acid-bd"/>
</dbReference>
<dbReference type="InterPro" id="IPR012674">
    <property type="entry name" value="Calycin"/>
</dbReference>
<dbReference type="GO" id="GO:0008289">
    <property type="term" value="F:lipid binding"/>
    <property type="evidence" value="ECO:0007669"/>
    <property type="project" value="UniProtKB-KW"/>
</dbReference>
<dbReference type="InterPro" id="IPR040094">
    <property type="entry name" value="Lbp1-4"/>
</dbReference>